<dbReference type="SUPFAM" id="SSF52980">
    <property type="entry name" value="Restriction endonuclease-like"/>
    <property type="match status" value="1"/>
</dbReference>
<dbReference type="GO" id="GO:0016032">
    <property type="term" value="P:viral process"/>
    <property type="evidence" value="ECO:0007669"/>
    <property type="project" value="InterPro"/>
</dbReference>
<organism evidence="1 2">
    <name type="scientific">Ralstonia phage RSB2</name>
    <dbReference type="NCBI Taxonomy" id="913183"/>
    <lineage>
        <taxon>Viruses</taxon>
        <taxon>Duplodnaviria</taxon>
        <taxon>Heunggongvirae</taxon>
        <taxon>Uroviricota</taxon>
        <taxon>Caudoviricetes</taxon>
        <taxon>Autographivirales</taxon>
        <taxon>Autotranscriptaviridae</taxon>
        <taxon>Kelmasvirus</taxon>
        <taxon>Kelmasvirus RSB2</taxon>
    </lineage>
</organism>
<dbReference type="Pfam" id="PF05367">
    <property type="entry name" value="Phage_endo_I"/>
    <property type="match status" value="1"/>
</dbReference>
<protein>
    <submittedName>
        <fullName evidence="1">Endonuclease-like protein</fullName>
    </submittedName>
</protein>
<evidence type="ECO:0000313" key="2">
    <source>
        <dbReference type="Proteomes" id="UP000008913"/>
    </source>
</evidence>
<dbReference type="KEGG" id="vg:18559161"/>
<dbReference type="InterPro" id="IPR011335">
    <property type="entry name" value="Restrct_endonuc-II-like"/>
</dbReference>
<dbReference type="RefSeq" id="YP_009017747.1">
    <property type="nucleotide sequence ID" value="NC_023736.1"/>
</dbReference>
<sequence length="155" mass="17396">MAGRPFKRAGGWGTHQTAAYRSGLEDKIGAQLERASLPVVFEQFEVRYVVPASNHKYTPDFVLPNGIVIEGKGIFDADDRKKHLLIKEQYPDLDIRFVFSNSKAKLYKGSPTSYGDWCSKNGFKFADKLIPQAWLDEPGTGRSLVSLTRKKSKEA</sequence>
<keyword evidence="2" id="KW-1185">Reference proteome</keyword>
<dbReference type="CDD" id="cd22324">
    <property type="entry name" value="Endonuclease_I"/>
    <property type="match status" value="1"/>
</dbReference>
<accession>E5RV06</accession>
<proteinExistence type="predicted"/>
<dbReference type="OrthoDB" id="17050at10239"/>
<dbReference type="EMBL" id="AB597179">
    <property type="protein sequence ID" value="BAJ51814.1"/>
    <property type="molecule type" value="Genomic_DNA"/>
</dbReference>
<keyword evidence="1" id="KW-0378">Hydrolase</keyword>
<evidence type="ECO:0000313" key="1">
    <source>
        <dbReference type="EMBL" id="BAJ51814.1"/>
    </source>
</evidence>
<dbReference type="GeneID" id="18559161"/>
<dbReference type="GO" id="GO:0008833">
    <property type="term" value="F:deoxyribonuclease IV (phage-T4-induced) activity"/>
    <property type="evidence" value="ECO:0007669"/>
    <property type="project" value="InterPro"/>
</dbReference>
<dbReference type="InterPro" id="IPR008029">
    <property type="entry name" value="Phage_T7_Gp3_endoDNaseI"/>
</dbReference>
<dbReference type="Gene3D" id="3.40.91.30">
    <property type="match status" value="1"/>
</dbReference>
<name>E5RV06_9CAUD</name>
<keyword evidence="1" id="KW-0540">Nuclease</keyword>
<gene>
    <name evidence="1" type="primary">ORF26</name>
</gene>
<dbReference type="Proteomes" id="UP000008913">
    <property type="component" value="Segment"/>
</dbReference>
<reference evidence="1 2" key="1">
    <citation type="submission" date="2010-10" db="EMBL/GenBank/DDBJ databases">
        <title>Genomic analysis of Ralstonia solanacearum phages RSB2 and RSB3.</title>
        <authorList>
            <person name="Kawasaki T."/>
            <person name="Ishikawa H."/>
            <person name="Shimizu M."/>
            <person name="Omoto W."/>
            <person name="Fujie M."/>
            <person name="Yamada T."/>
        </authorList>
    </citation>
    <scope>NUCLEOTIDE SEQUENCE [LARGE SCALE GENOMIC DNA]</scope>
    <source>
        <strain evidence="1">RSB2</strain>
    </source>
</reference>
<dbReference type="GO" id="GO:0015074">
    <property type="term" value="P:DNA integration"/>
    <property type="evidence" value="ECO:0007669"/>
    <property type="project" value="InterPro"/>
</dbReference>
<keyword evidence="1" id="KW-0255">Endonuclease</keyword>